<evidence type="ECO:0008006" key="3">
    <source>
        <dbReference type="Google" id="ProtNLM"/>
    </source>
</evidence>
<dbReference type="GeneID" id="9887609"/>
<name>E3T4X7_CROVB</name>
<sequence length="119" mass="13791">MNIDINDLEKYVNLLSQDKNENCCLICNLGNEINCIKLRCNHYFHKKCLHSIRCPYCDETIITPPKPKPKTKSNNVSNTFGSTYKCLNIIKSGKRKGEVCGRFCCKYHEKEKWCPSINI</sequence>
<organismHost>
    <name type="scientific">Cafeteria roenbergensis</name>
    <name type="common">Marine flagellate</name>
    <dbReference type="NCBI Taxonomy" id="33653"/>
</organismHost>
<dbReference type="Proteomes" id="UP000029781">
    <property type="component" value="Segment"/>
</dbReference>
<accession>E3T4X7</accession>
<protein>
    <recommendedName>
        <fullName evidence="3">RING-type domain-containing protein</fullName>
    </recommendedName>
</protein>
<evidence type="ECO:0000313" key="2">
    <source>
        <dbReference type="Proteomes" id="UP000029781"/>
    </source>
</evidence>
<reference evidence="1 2" key="1">
    <citation type="journal article" date="2010" name="Proc. Natl. Acad. Sci. U.S.A.">
        <title>Giant virus with a remarkable complement of genes infects marine zooplankton.</title>
        <authorList>
            <person name="Fischer M.G."/>
            <person name="Allen M.J."/>
            <person name="Wilson W.H."/>
            <person name="Suttle C.A."/>
        </authorList>
    </citation>
    <scope>NUCLEOTIDE SEQUENCE [LARGE SCALE GENOMIC DNA]</scope>
    <source>
        <strain evidence="1 2">BV-PW1</strain>
    </source>
</reference>
<dbReference type="KEGG" id="vg:9887609"/>
<dbReference type="EMBL" id="GU244497">
    <property type="protein sequence ID" value="ADO67240.1"/>
    <property type="molecule type" value="Genomic_DNA"/>
</dbReference>
<dbReference type="SUPFAM" id="SSF57850">
    <property type="entry name" value="RING/U-box"/>
    <property type="match status" value="1"/>
</dbReference>
<keyword evidence="2" id="KW-1185">Reference proteome</keyword>
<organism evidence="1 2">
    <name type="scientific">Cafeteria roenbergensis virus (strain BV-PW1)</name>
    <name type="common">CroV</name>
    <dbReference type="NCBI Taxonomy" id="693272"/>
    <lineage>
        <taxon>Viruses</taxon>
        <taxon>Varidnaviria</taxon>
        <taxon>Bamfordvirae</taxon>
        <taxon>Nucleocytoviricota</taxon>
        <taxon>Megaviricetes</taxon>
        <taxon>Imitervirales</taxon>
        <taxon>Mimiviridae</taxon>
        <taxon>Aliimimivirinae</taxon>
        <taxon>Rheavirus</taxon>
        <taxon>Rheavirus sinusmexicani</taxon>
    </lineage>
</organism>
<dbReference type="RefSeq" id="YP_003969839.1">
    <property type="nucleotide sequence ID" value="NC_014637.1"/>
</dbReference>
<evidence type="ECO:0000313" key="1">
    <source>
        <dbReference type="EMBL" id="ADO67240.1"/>
    </source>
</evidence>
<proteinExistence type="predicted"/>
<gene>
    <name evidence="1" type="ORF">crov207</name>
</gene>